<proteinExistence type="predicted"/>
<dbReference type="EMBL" id="JAIZAY010000001">
    <property type="protein sequence ID" value="KAJ8048284.1"/>
    <property type="molecule type" value="Genomic_DNA"/>
</dbReference>
<evidence type="ECO:0000313" key="1">
    <source>
        <dbReference type="EMBL" id="KAJ8048284.1"/>
    </source>
</evidence>
<name>A0A9Q1HIR9_HOLLE</name>
<comment type="caution">
    <text evidence="1">The sequence shown here is derived from an EMBL/GenBank/DDBJ whole genome shotgun (WGS) entry which is preliminary data.</text>
</comment>
<keyword evidence="2" id="KW-1185">Reference proteome</keyword>
<sequence>MFPMEAYLNNLYYDPSHPAAFGGVGAIKRQQNRINETLASKRLQSGCRGEMLILCTNLRKKHFNAIR</sequence>
<reference evidence="1" key="1">
    <citation type="submission" date="2021-10" db="EMBL/GenBank/DDBJ databases">
        <title>Tropical sea cucumber genome reveals ecological adaptation and Cuvierian tubules defense mechanism.</title>
        <authorList>
            <person name="Chen T."/>
        </authorList>
    </citation>
    <scope>NUCLEOTIDE SEQUENCE</scope>
    <source>
        <strain evidence="1">Nanhai2018</strain>
        <tissue evidence="1">Muscle</tissue>
    </source>
</reference>
<dbReference type="AlphaFoldDB" id="A0A9Q1HIR9"/>
<accession>A0A9Q1HIR9</accession>
<organism evidence="1 2">
    <name type="scientific">Holothuria leucospilota</name>
    <name type="common">Black long sea cucumber</name>
    <name type="synonym">Mertensiothuria leucospilota</name>
    <dbReference type="NCBI Taxonomy" id="206669"/>
    <lineage>
        <taxon>Eukaryota</taxon>
        <taxon>Metazoa</taxon>
        <taxon>Echinodermata</taxon>
        <taxon>Eleutherozoa</taxon>
        <taxon>Echinozoa</taxon>
        <taxon>Holothuroidea</taxon>
        <taxon>Aspidochirotacea</taxon>
        <taxon>Aspidochirotida</taxon>
        <taxon>Holothuriidae</taxon>
        <taxon>Holothuria</taxon>
    </lineage>
</organism>
<gene>
    <name evidence="1" type="ORF">HOLleu_00537</name>
</gene>
<dbReference type="Proteomes" id="UP001152320">
    <property type="component" value="Chromosome 1"/>
</dbReference>
<protein>
    <submittedName>
        <fullName evidence="1">Uncharacterized protein</fullName>
    </submittedName>
</protein>
<evidence type="ECO:0000313" key="2">
    <source>
        <dbReference type="Proteomes" id="UP001152320"/>
    </source>
</evidence>